<organism evidence="5 6">
    <name type="scientific">Methanospirillum stamsii</name>
    <dbReference type="NCBI Taxonomy" id="1277351"/>
    <lineage>
        <taxon>Archaea</taxon>
        <taxon>Methanobacteriati</taxon>
        <taxon>Methanobacteriota</taxon>
        <taxon>Stenosarchaea group</taxon>
        <taxon>Methanomicrobia</taxon>
        <taxon>Methanomicrobiales</taxon>
        <taxon>Methanospirillaceae</taxon>
        <taxon>Methanospirillum</taxon>
    </lineage>
</organism>
<reference evidence="5 6" key="1">
    <citation type="submission" date="2018-05" db="EMBL/GenBank/DDBJ databases">
        <title>Draft genome of Methanospirillum stamsii Pt1.</title>
        <authorList>
            <person name="Dueholm M.S."/>
            <person name="Nielsen P.H."/>
            <person name="Bakmann L.F."/>
            <person name="Otzen D.E."/>
        </authorList>
    </citation>
    <scope>NUCLEOTIDE SEQUENCE [LARGE SCALE GENOMIC DNA]</scope>
    <source>
        <strain evidence="5 6">Pt1</strain>
    </source>
</reference>
<evidence type="ECO:0000256" key="3">
    <source>
        <dbReference type="ARBA" id="ARBA00022729"/>
    </source>
</evidence>
<protein>
    <recommendedName>
        <fullName evidence="4">Leucine-binding protein domain-containing protein</fullName>
    </recommendedName>
</protein>
<evidence type="ECO:0000256" key="1">
    <source>
        <dbReference type="ARBA" id="ARBA00004687"/>
    </source>
</evidence>
<dbReference type="EMBL" id="QGMZ01000028">
    <property type="protein sequence ID" value="PWR71879.1"/>
    <property type="molecule type" value="Genomic_DNA"/>
</dbReference>
<dbReference type="RefSeq" id="WP_109941511.1">
    <property type="nucleotide sequence ID" value="NZ_CP176366.1"/>
</dbReference>
<proteinExistence type="predicted"/>
<name>A0A2V2MWW2_9EURY</name>
<keyword evidence="2" id="KW-0337">GPI-anchor biosynthesis</keyword>
<dbReference type="AlphaFoldDB" id="A0A2V2MWW2"/>
<evidence type="ECO:0000259" key="4">
    <source>
        <dbReference type="Pfam" id="PF13458"/>
    </source>
</evidence>
<dbReference type="GeneID" id="97610092"/>
<dbReference type="Pfam" id="PF01650">
    <property type="entry name" value="Peptidase_C13"/>
    <property type="match status" value="1"/>
</dbReference>
<dbReference type="InterPro" id="IPR028361">
    <property type="entry name" value="GPI_transamidase"/>
</dbReference>
<dbReference type="GO" id="GO:0003923">
    <property type="term" value="F:GPI-anchor transamidase activity"/>
    <property type="evidence" value="ECO:0007669"/>
    <property type="project" value="InterPro"/>
</dbReference>
<keyword evidence="6" id="KW-1185">Reference proteome</keyword>
<dbReference type="PROSITE" id="PS51257">
    <property type="entry name" value="PROKAR_LIPOPROTEIN"/>
    <property type="match status" value="1"/>
</dbReference>
<dbReference type="Proteomes" id="UP000245934">
    <property type="component" value="Unassembled WGS sequence"/>
</dbReference>
<dbReference type="OrthoDB" id="26626at2157"/>
<dbReference type="GO" id="GO:0006506">
    <property type="term" value="P:GPI anchor biosynthetic process"/>
    <property type="evidence" value="ECO:0007669"/>
    <property type="project" value="UniProtKB-KW"/>
</dbReference>
<dbReference type="InterPro" id="IPR028081">
    <property type="entry name" value="Leu-bd"/>
</dbReference>
<dbReference type="PANTHER" id="PTHR48067:SF1">
    <property type="entry name" value="GPI-ANCHOR TRANSAMIDASE"/>
    <property type="match status" value="1"/>
</dbReference>
<dbReference type="GO" id="GO:0016020">
    <property type="term" value="C:membrane"/>
    <property type="evidence" value="ECO:0007669"/>
    <property type="project" value="GOC"/>
</dbReference>
<dbReference type="Gene3D" id="3.40.50.2300">
    <property type="match status" value="2"/>
</dbReference>
<dbReference type="PANTHER" id="PTHR48067">
    <property type="entry name" value="GPI-ANCHOR TRANSAMIDASE"/>
    <property type="match status" value="1"/>
</dbReference>
<dbReference type="InterPro" id="IPR028082">
    <property type="entry name" value="Peripla_BP_I"/>
</dbReference>
<dbReference type="InterPro" id="IPR001096">
    <property type="entry name" value="Peptidase_C13"/>
</dbReference>
<dbReference type="SUPFAM" id="SSF53822">
    <property type="entry name" value="Periplasmic binding protein-like I"/>
    <property type="match status" value="1"/>
</dbReference>
<dbReference type="Gene3D" id="3.40.50.1460">
    <property type="match status" value="1"/>
</dbReference>
<comment type="pathway">
    <text evidence="1">Glycolipid biosynthesis; glycosylphosphatidylinositol-anchor biosynthesis.</text>
</comment>
<evidence type="ECO:0000313" key="5">
    <source>
        <dbReference type="EMBL" id="PWR71879.1"/>
    </source>
</evidence>
<accession>A0A2V2MWW2</accession>
<evidence type="ECO:0000256" key="2">
    <source>
        <dbReference type="ARBA" id="ARBA00022502"/>
    </source>
</evidence>
<gene>
    <name evidence="5" type="ORF">DLD82_12730</name>
</gene>
<keyword evidence="3" id="KW-0732">Signal</keyword>
<comment type="caution">
    <text evidence="5">The sequence shown here is derived from an EMBL/GenBank/DDBJ whole genome shotgun (WGS) entry which is preliminary data.</text>
</comment>
<dbReference type="GO" id="GO:0006508">
    <property type="term" value="P:proteolysis"/>
    <property type="evidence" value="ECO:0007669"/>
    <property type="project" value="InterPro"/>
</dbReference>
<evidence type="ECO:0000313" key="6">
    <source>
        <dbReference type="Proteomes" id="UP000245934"/>
    </source>
</evidence>
<dbReference type="PRINTS" id="PR00776">
    <property type="entry name" value="HEMOGLOBNASE"/>
</dbReference>
<dbReference type="GO" id="GO:0016255">
    <property type="term" value="P:attachment of GPI anchor to protein"/>
    <property type="evidence" value="ECO:0007669"/>
    <property type="project" value="InterPro"/>
</dbReference>
<dbReference type="Pfam" id="PF13458">
    <property type="entry name" value="Peripla_BP_6"/>
    <property type="match status" value="1"/>
</dbReference>
<feature type="domain" description="Leucine-binding protein" evidence="4">
    <location>
        <begin position="33"/>
        <end position="231"/>
    </location>
</feature>
<sequence length="715" mass="78744">MWNNRIQPKRIFAIFLFFFFLLFACTIAVADEPVYIGVLLPLSGPDGQSYYDALTLARDQINAGGGIFGRPVEYVLRDTRTGDLMTYANSLARDKRVSVVIGPYTSADLFSIADLFIRYQKVLITPSASSDEIYRAYAKNWYVWRTIGNDGDVVPVVMDHIRKNEGHNVALLSVNSSYGKTFYDWMPYWAIEKGIDITGAQEFSSADEIPDAVRQLTETAPDYLVFVYSGSVSEIVTVIDTLEEDNSSVHPYFIYPNIDEEGRISERADPDLLLFLLSSGLWRITNSSTMTTPLPDNTLILMNPEWDVGFSEEFSAISGNNQAGYIPEVYDAALVSAMVMAQFIANPEKSPGNAAMSLLTEADGDPVPRTPNGFQEAIQRIQKGDAPILTGATGPLTFKSDGLDRQVTNHATYKIEDGRIVSDPVLLTRTGKELANPRTPGSVGNSTIIPADDYPAGEFWAVIGALSKDWNNYRHQADALTIYNLLKDRGVSDDRIVLLVYDDIPTDKRNTKPGEVYHIPDEKEVRKEAYPDFVGEEVTKDLLPAILSGTGAESESGMLRSDENSTVLLYLTSHGSPGGDLLVGEGNETITPAGIADLIGDMYKQKRFGRMLLVLESCFSGAVADAITTPKTIVMTASCADETSKAASYDPELSVWLSDEFTKELVSQLRNADRSLTLRELYQQVYYNVRSSHPGISTGNELLDLPAVSFFGGVE</sequence>